<proteinExistence type="predicted"/>
<organism evidence="2 3">
    <name type="scientific">Portunus trituberculatus</name>
    <name type="common">Swimming crab</name>
    <name type="synonym">Neptunus trituberculatus</name>
    <dbReference type="NCBI Taxonomy" id="210409"/>
    <lineage>
        <taxon>Eukaryota</taxon>
        <taxon>Metazoa</taxon>
        <taxon>Ecdysozoa</taxon>
        <taxon>Arthropoda</taxon>
        <taxon>Crustacea</taxon>
        <taxon>Multicrustacea</taxon>
        <taxon>Malacostraca</taxon>
        <taxon>Eumalacostraca</taxon>
        <taxon>Eucarida</taxon>
        <taxon>Decapoda</taxon>
        <taxon>Pleocyemata</taxon>
        <taxon>Brachyura</taxon>
        <taxon>Eubrachyura</taxon>
        <taxon>Portunoidea</taxon>
        <taxon>Portunidae</taxon>
        <taxon>Portuninae</taxon>
        <taxon>Portunus</taxon>
    </lineage>
</organism>
<evidence type="ECO:0000313" key="3">
    <source>
        <dbReference type="Proteomes" id="UP000324222"/>
    </source>
</evidence>
<feature type="chain" id="PRO_5023150936" description="Secreted protein" evidence="1">
    <location>
        <begin position="22"/>
        <end position="88"/>
    </location>
</feature>
<comment type="caution">
    <text evidence="2">The sequence shown here is derived from an EMBL/GenBank/DDBJ whole genome shotgun (WGS) entry which is preliminary data.</text>
</comment>
<accession>A0A5B7CFM7</accession>
<reference evidence="2 3" key="1">
    <citation type="submission" date="2019-05" db="EMBL/GenBank/DDBJ databases">
        <title>Another draft genome of Portunus trituberculatus and its Hox gene families provides insights of decapod evolution.</title>
        <authorList>
            <person name="Jeong J.-H."/>
            <person name="Song I."/>
            <person name="Kim S."/>
            <person name="Choi T."/>
            <person name="Kim D."/>
            <person name="Ryu S."/>
            <person name="Kim W."/>
        </authorList>
    </citation>
    <scope>NUCLEOTIDE SEQUENCE [LARGE SCALE GENOMIC DNA]</scope>
    <source>
        <tissue evidence="2">Muscle</tissue>
    </source>
</reference>
<evidence type="ECO:0000256" key="1">
    <source>
        <dbReference type="SAM" id="SignalP"/>
    </source>
</evidence>
<sequence>MANQRKLAALLVLHLIVMANQQPFNRAPRTLGYCARCHILVKGTCVPDYLCLSPSTQRTPRALFNGISRVLSGVGKTGSSHLQQTLNR</sequence>
<name>A0A5B7CFM7_PORTR</name>
<gene>
    <name evidence="2" type="ORF">E2C01_000658</name>
</gene>
<keyword evidence="1" id="KW-0732">Signal</keyword>
<keyword evidence="3" id="KW-1185">Reference proteome</keyword>
<feature type="signal peptide" evidence="1">
    <location>
        <begin position="1"/>
        <end position="21"/>
    </location>
</feature>
<evidence type="ECO:0008006" key="4">
    <source>
        <dbReference type="Google" id="ProtNLM"/>
    </source>
</evidence>
<protein>
    <recommendedName>
        <fullName evidence="4">Secreted protein</fullName>
    </recommendedName>
</protein>
<dbReference type="Proteomes" id="UP000324222">
    <property type="component" value="Unassembled WGS sequence"/>
</dbReference>
<dbReference type="EMBL" id="VSRR010000017">
    <property type="protein sequence ID" value="MPC08085.1"/>
    <property type="molecule type" value="Genomic_DNA"/>
</dbReference>
<evidence type="ECO:0000313" key="2">
    <source>
        <dbReference type="EMBL" id="MPC08085.1"/>
    </source>
</evidence>
<dbReference type="AlphaFoldDB" id="A0A5B7CFM7"/>